<evidence type="ECO:0000256" key="2">
    <source>
        <dbReference type="ARBA" id="ARBA00023015"/>
    </source>
</evidence>
<evidence type="ECO:0000313" key="6">
    <source>
        <dbReference type="EMBL" id="SON55765.1"/>
    </source>
</evidence>
<dbReference type="SUPFAM" id="SSF53850">
    <property type="entry name" value="Periplasmic binding protein-like II"/>
    <property type="match status" value="1"/>
</dbReference>
<dbReference type="InterPro" id="IPR036388">
    <property type="entry name" value="WH-like_DNA-bd_sf"/>
</dbReference>
<dbReference type="InterPro" id="IPR058163">
    <property type="entry name" value="LysR-type_TF_proteobact-type"/>
</dbReference>
<dbReference type="GO" id="GO:0043565">
    <property type="term" value="F:sequence-specific DNA binding"/>
    <property type="evidence" value="ECO:0007669"/>
    <property type="project" value="TreeGrafter"/>
</dbReference>
<dbReference type="Pfam" id="PF03466">
    <property type="entry name" value="LysR_substrate"/>
    <property type="match status" value="1"/>
</dbReference>
<dbReference type="InterPro" id="IPR005119">
    <property type="entry name" value="LysR_subst-bd"/>
</dbReference>
<evidence type="ECO:0000256" key="4">
    <source>
        <dbReference type="ARBA" id="ARBA00023163"/>
    </source>
</evidence>
<organism evidence="6 7">
    <name type="scientific">Hartmannibacter diazotrophicus</name>
    <dbReference type="NCBI Taxonomy" id="1482074"/>
    <lineage>
        <taxon>Bacteria</taxon>
        <taxon>Pseudomonadati</taxon>
        <taxon>Pseudomonadota</taxon>
        <taxon>Alphaproteobacteria</taxon>
        <taxon>Hyphomicrobiales</taxon>
        <taxon>Pleomorphomonadaceae</taxon>
        <taxon>Hartmannibacter</taxon>
    </lineage>
</organism>
<dbReference type="InterPro" id="IPR036390">
    <property type="entry name" value="WH_DNA-bd_sf"/>
</dbReference>
<dbReference type="InterPro" id="IPR000847">
    <property type="entry name" value="LysR_HTH_N"/>
</dbReference>
<gene>
    <name evidence="6" type="primary">dmlR_13</name>
    <name evidence="6" type="ORF">HDIA_2224</name>
</gene>
<evidence type="ECO:0000256" key="3">
    <source>
        <dbReference type="ARBA" id="ARBA00023125"/>
    </source>
</evidence>
<dbReference type="Gene3D" id="1.10.10.10">
    <property type="entry name" value="Winged helix-like DNA-binding domain superfamily/Winged helix DNA-binding domain"/>
    <property type="match status" value="1"/>
</dbReference>
<name>A0A2C9D889_9HYPH</name>
<keyword evidence="7" id="KW-1185">Reference proteome</keyword>
<reference evidence="7" key="1">
    <citation type="submission" date="2017-09" db="EMBL/GenBank/DDBJ databases">
        <title>Genome sequence of Nannocystis excedens DSM 71.</title>
        <authorList>
            <person name="Blom J."/>
        </authorList>
    </citation>
    <scope>NUCLEOTIDE SEQUENCE [LARGE SCALE GENOMIC DNA]</scope>
    <source>
        <strain evidence="7">type strain: E19</strain>
    </source>
</reference>
<keyword evidence="4" id="KW-0804">Transcription</keyword>
<dbReference type="GO" id="GO:0006351">
    <property type="term" value="P:DNA-templated transcription"/>
    <property type="evidence" value="ECO:0007669"/>
    <property type="project" value="TreeGrafter"/>
</dbReference>
<dbReference type="EMBL" id="LT960614">
    <property type="protein sequence ID" value="SON55765.1"/>
    <property type="molecule type" value="Genomic_DNA"/>
</dbReference>
<dbReference type="Gene3D" id="3.40.190.290">
    <property type="match status" value="1"/>
</dbReference>
<dbReference type="Proteomes" id="UP000223606">
    <property type="component" value="Chromosome 1"/>
</dbReference>
<dbReference type="PANTHER" id="PTHR30537:SF5">
    <property type="entry name" value="HTH-TYPE TRANSCRIPTIONAL ACTIVATOR TTDR-RELATED"/>
    <property type="match status" value="1"/>
</dbReference>
<dbReference type="PROSITE" id="PS50931">
    <property type="entry name" value="HTH_LYSR"/>
    <property type="match status" value="1"/>
</dbReference>
<evidence type="ECO:0000259" key="5">
    <source>
        <dbReference type="PROSITE" id="PS50931"/>
    </source>
</evidence>
<feature type="domain" description="HTH lysR-type" evidence="5">
    <location>
        <begin position="1"/>
        <end position="59"/>
    </location>
</feature>
<dbReference type="PANTHER" id="PTHR30537">
    <property type="entry name" value="HTH-TYPE TRANSCRIPTIONAL REGULATOR"/>
    <property type="match status" value="1"/>
</dbReference>
<dbReference type="GO" id="GO:0003700">
    <property type="term" value="F:DNA-binding transcription factor activity"/>
    <property type="evidence" value="ECO:0007669"/>
    <property type="project" value="InterPro"/>
</dbReference>
<dbReference type="Pfam" id="PF00126">
    <property type="entry name" value="HTH_1"/>
    <property type="match status" value="1"/>
</dbReference>
<dbReference type="FunFam" id="1.10.10.10:FF:000001">
    <property type="entry name" value="LysR family transcriptional regulator"/>
    <property type="match status" value="1"/>
</dbReference>
<dbReference type="RefSeq" id="WP_099556229.1">
    <property type="nucleotide sequence ID" value="NZ_LT960614.1"/>
</dbReference>
<dbReference type="SUPFAM" id="SSF46785">
    <property type="entry name" value="Winged helix' DNA-binding domain"/>
    <property type="match status" value="1"/>
</dbReference>
<dbReference type="CDD" id="cd08471">
    <property type="entry name" value="PBP2_CrgA_like_2"/>
    <property type="match status" value="1"/>
</dbReference>
<accession>A0A2C9D889</accession>
<dbReference type="KEGG" id="hdi:HDIA_2224"/>
<dbReference type="AlphaFoldDB" id="A0A2C9D889"/>
<keyword evidence="3" id="KW-0238">DNA-binding</keyword>
<sequence length="305" mass="33363">MDRLEAMSMLLTVVEKGSLSAAGRSLGVPVPTLSRKISDLESFLGTRLLIRSTRKLTLTDAGLAYVAASRRILEQVQDAEREAAGEYVAPKGELVLTAPVLFGRLHVLPIVTDFLTQFPQINVRLLFSDRNAHLIEDHIDMAVRIGRLPDSSMVATNVGRMRLVICASPDLLAAHGTPRSPEDLRHLPFVAFEGPLSSTVWQLRAPGSKTPVDVPVQPRLLVTTAEAAAEAAIRAIGVTRLLHYQVADAVADGKLRIILEDFEPDRAPVQLVHTARGQMPLKMRRFLDFAAPRLRQTLGRIEAAA</sequence>
<proteinExistence type="inferred from homology"/>
<comment type="similarity">
    <text evidence="1">Belongs to the LysR transcriptional regulatory family.</text>
</comment>
<dbReference type="OrthoDB" id="9786526at2"/>
<keyword evidence="2" id="KW-0805">Transcription regulation</keyword>
<evidence type="ECO:0000256" key="1">
    <source>
        <dbReference type="ARBA" id="ARBA00009437"/>
    </source>
</evidence>
<evidence type="ECO:0000313" key="7">
    <source>
        <dbReference type="Proteomes" id="UP000223606"/>
    </source>
</evidence>
<protein>
    <submittedName>
        <fullName evidence="6">D-malate degradation protein R</fullName>
    </submittedName>
</protein>